<keyword evidence="4" id="KW-1185">Reference proteome</keyword>
<dbReference type="InterPro" id="IPR053714">
    <property type="entry name" value="Iso_Racemase_Enz_sf"/>
</dbReference>
<proteinExistence type="inferred from homology"/>
<dbReference type="Pfam" id="PF01177">
    <property type="entry name" value="Asp_Glu_race"/>
    <property type="match status" value="1"/>
</dbReference>
<organism evidence="3 4">
    <name type="scientific">Ruicaihuangia caeni</name>
    <dbReference type="NCBI Taxonomy" id="3042517"/>
    <lineage>
        <taxon>Bacteria</taxon>
        <taxon>Bacillati</taxon>
        <taxon>Actinomycetota</taxon>
        <taxon>Actinomycetes</taxon>
        <taxon>Micrococcales</taxon>
        <taxon>Microbacteriaceae</taxon>
        <taxon>Ruicaihuangia</taxon>
    </lineage>
</organism>
<protein>
    <submittedName>
        <fullName evidence="3">Aspartate/glutamate racemase family protein</fullName>
    </submittedName>
</protein>
<sequence length="244" mass="26041">MSTLLEEENRPDSPSENQQAPYAAPYEGKRIAFVHTLGALAPVFDQLVAEHLPGAVATHVVDDGFYEAEFAAGALDETEQRRLVEHLNDGEAAEADISVVTCSFLGTYVDELAHEANGSWLRIDLAMAEAALAIGDRIGVLATAESSYRSTVQLLERLASEAAREVQLSAHLVEGAFAALERGDLDTHNSAVADAIASVQGEVDVIVLSQASMAQAIATMTEQPTVPVLTSPVLCFKRLREVLA</sequence>
<reference evidence="3 4" key="1">
    <citation type="submission" date="2023-04" db="EMBL/GenBank/DDBJ databases">
        <title>Klugiella caeni sp. nov. isolated from the sludge of biochemical tank.</title>
        <authorList>
            <person name="Geng K."/>
        </authorList>
    </citation>
    <scope>NUCLEOTIDE SEQUENCE [LARGE SCALE GENOMIC DNA]</scope>
    <source>
        <strain evidence="3 4">YN-L-19</strain>
    </source>
</reference>
<dbReference type="GO" id="GO:0047661">
    <property type="term" value="F:amino-acid racemase activity"/>
    <property type="evidence" value="ECO:0007669"/>
    <property type="project" value="InterPro"/>
</dbReference>
<feature type="region of interest" description="Disordered" evidence="2">
    <location>
        <begin position="1"/>
        <end position="20"/>
    </location>
</feature>
<gene>
    <name evidence="3" type="ORF">QF206_08100</name>
</gene>
<comment type="similarity">
    <text evidence="1">Belongs to the HyuE racemase family.</text>
</comment>
<evidence type="ECO:0000313" key="4">
    <source>
        <dbReference type="Proteomes" id="UP001321506"/>
    </source>
</evidence>
<dbReference type="Proteomes" id="UP001321506">
    <property type="component" value="Unassembled WGS sequence"/>
</dbReference>
<name>A0AAW6TBC8_9MICO</name>
<evidence type="ECO:0000256" key="2">
    <source>
        <dbReference type="SAM" id="MobiDB-lite"/>
    </source>
</evidence>
<dbReference type="EMBL" id="JASATX010000003">
    <property type="protein sequence ID" value="MDI2098922.1"/>
    <property type="molecule type" value="Genomic_DNA"/>
</dbReference>
<dbReference type="RefSeq" id="WP_281488712.1">
    <property type="nucleotide sequence ID" value="NZ_JASATX010000003.1"/>
</dbReference>
<comment type="caution">
    <text evidence="3">The sequence shown here is derived from an EMBL/GenBank/DDBJ whole genome shotgun (WGS) entry which is preliminary data.</text>
</comment>
<dbReference type="InterPro" id="IPR015942">
    <property type="entry name" value="Asp/Glu/hydantoin_racemase"/>
</dbReference>
<evidence type="ECO:0000313" key="3">
    <source>
        <dbReference type="EMBL" id="MDI2098922.1"/>
    </source>
</evidence>
<evidence type="ECO:0000256" key="1">
    <source>
        <dbReference type="ARBA" id="ARBA00038414"/>
    </source>
</evidence>
<accession>A0AAW6TBC8</accession>
<dbReference type="AlphaFoldDB" id="A0AAW6TBC8"/>
<dbReference type="Gene3D" id="3.40.50.12500">
    <property type="match status" value="1"/>
</dbReference>